<dbReference type="AlphaFoldDB" id="A0A917PR58"/>
<dbReference type="RefSeq" id="WP_188982370.1">
    <property type="nucleotide sequence ID" value="NZ_BMPO01000003.1"/>
</dbReference>
<name>A0A917PR58_9PSED</name>
<dbReference type="EMBL" id="BMPO01000003">
    <property type="protein sequence ID" value="GGJ88902.1"/>
    <property type="molecule type" value="Genomic_DNA"/>
</dbReference>
<evidence type="ECO:0000256" key="2">
    <source>
        <dbReference type="ARBA" id="ARBA00023125"/>
    </source>
</evidence>
<dbReference type="InterPro" id="IPR001761">
    <property type="entry name" value="Peripla_BP/Lac1_sug-bd_dom"/>
</dbReference>
<dbReference type="PROSITE" id="PS50932">
    <property type="entry name" value="HTH_LACI_2"/>
    <property type="match status" value="1"/>
</dbReference>
<organism evidence="5 6">
    <name type="scientific">Pseudomonas matsuisoli</name>
    <dbReference type="NCBI Taxonomy" id="1515666"/>
    <lineage>
        <taxon>Bacteria</taxon>
        <taxon>Pseudomonadati</taxon>
        <taxon>Pseudomonadota</taxon>
        <taxon>Gammaproteobacteria</taxon>
        <taxon>Pseudomonadales</taxon>
        <taxon>Pseudomonadaceae</taxon>
        <taxon>Pseudomonas</taxon>
    </lineage>
</organism>
<dbReference type="SUPFAM" id="SSF47413">
    <property type="entry name" value="lambda repressor-like DNA-binding domains"/>
    <property type="match status" value="1"/>
</dbReference>
<dbReference type="GO" id="GO:0000976">
    <property type="term" value="F:transcription cis-regulatory region binding"/>
    <property type="evidence" value="ECO:0007669"/>
    <property type="project" value="TreeGrafter"/>
</dbReference>
<evidence type="ECO:0000256" key="3">
    <source>
        <dbReference type="ARBA" id="ARBA00023163"/>
    </source>
</evidence>
<evidence type="ECO:0000313" key="6">
    <source>
        <dbReference type="Proteomes" id="UP000635983"/>
    </source>
</evidence>
<proteinExistence type="predicted"/>
<evidence type="ECO:0000259" key="4">
    <source>
        <dbReference type="PROSITE" id="PS50932"/>
    </source>
</evidence>
<dbReference type="InterPro" id="IPR000843">
    <property type="entry name" value="HTH_LacI"/>
</dbReference>
<sequence>MAGLKQVAQQAGVSRATAARAFATPELVRESTRSRIFEAADALNFRPNRLAQQLRQQSTRLIGVVLPSLLNPVFAEQLHAMEQAAREQGYALLIATTDYCANRERDMVEDLLRQRVDGLVLTVADADGSELLKRLAAESTPFALAYHQPSQPYASVYVDNHQGMATATRHLLKAGHTKIAMVTGPALQSDRARRRVDGYRAAMRAHGLTPLPVIEMPAHTAACASVMTEQWTRLSPTALLCSNDLLAISVIGVLQRSGYKVPDDISVVGFDGIALGEQLYPSLCTVVQPIEQLGRTLIAEILAQLEGDAPRHHCLACRIRPGESSNIPLESLE</sequence>
<evidence type="ECO:0000256" key="1">
    <source>
        <dbReference type="ARBA" id="ARBA00023015"/>
    </source>
</evidence>
<keyword evidence="1" id="KW-0805">Transcription regulation</keyword>
<dbReference type="InterPro" id="IPR010982">
    <property type="entry name" value="Lambda_DNA-bd_dom_sf"/>
</dbReference>
<dbReference type="Gene3D" id="1.10.260.40">
    <property type="entry name" value="lambda repressor-like DNA-binding domains"/>
    <property type="match status" value="1"/>
</dbReference>
<dbReference type="SUPFAM" id="SSF53822">
    <property type="entry name" value="Periplasmic binding protein-like I"/>
    <property type="match status" value="1"/>
</dbReference>
<comment type="caution">
    <text evidence="5">The sequence shown here is derived from an EMBL/GenBank/DDBJ whole genome shotgun (WGS) entry which is preliminary data.</text>
</comment>
<dbReference type="SMART" id="SM00354">
    <property type="entry name" value="HTH_LACI"/>
    <property type="match status" value="1"/>
</dbReference>
<dbReference type="Pfam" id="PF00356">
    <property type="entry name" value="LacI"/>
    <property type="match status" value="1"/>
</dbReference>
<dbReference type="Gene3D" id="3.40.50.2300">
    <property type="match status" value="2"/>
</dbReference>
<dbReference type="Proteomes" id="UP000635983">
    <property type="component" value="Unassembled WGS sequence"/>
</dbReference>
<dbReference type="PANTHER" id="PTHR30146">
    <property type="entry name" value="LACI-RELATED TRANSCRIPTIONAL REPRESSOR"/>
    <property type="match status" value="1"/>
</dbReference>
<dbReference type="Pfam" id="PF00532">
    <property type="entry name" value="Peripla_BP_1"/>
    <property type="match status" value="1"/>
</dbReference>
<keyword evidence="3" id="KW-0804">Transcription</keyword>
<reference evidence="5" key="1">
    <citation type="journal article" date="2014" name="Int. J. Syst. Evol. Microbiol.">
        <title>Complete genome sequence of Corynebacterium casei LMG S-19264T (=DSM 44701T), isolated from a smear-ripened cheese.</title>
        <authorList>
            <consortium name="US DOE Joint Genome Institute (JGI-PGF)"/>
            <person name="Walter F."/>
            <person name="Albersmeier A."/>
            <person name="Kalinowski J."/>
            <person name="Ruckert C."/>
        </authorList>
    </citation>
    <scope>NUCLEOTIDE SEQUENCE</scope>
    <source>
        <strain evidence="5">JCM 30078</strain>
    </source>
</reference>
<protein>
    <submittedName>
        <fullName evidence="5">GntR family transcriptional regulator</fullName>
    </submittedName>
</protein>
<gene>
    <name evidence="5" type="ORF">GCM10009304_13110</name>
</gene>
<evidence type="ECO:0000313" key="5">
    <source>
        <dbReference type="EMBL" id="GGJ88902.1"/>
    </source>
</evidence>
<dbReference type="GO" id="GO:0003700">
    <property type="term" value="F:DNA-binding transcription factor activity"/>
    <property type="evidence" value="ECO:0007669"/>
    <property type="project" value="TreeGrafter"/>
</dbReference>
<dbReference type="InterPro" id="IPR028082">
    <property type="entry name" value="Peripla_BP_I"/>
</dbReference>
<keyword evidence="6" id="KW-1185">Reference proteome</keyword>
<reference evidence="5" key="2">
    <citation type="submission" date="2020-09" db="EMBL/GenBank/DDBJ databases">
        <authorList>
            <person name="Sun Q."/>
            <person name="Ohkuma M."/>
        </authorList>
    </citation>
    <scope>NUCLEOTIDE SEQUENCE</scope>
    <source>
        <strain evidence="5">JCM 30078</strain>
    </source>
</reference>
<keyword evidence="2" id="KW-0238">DNA-binding</keyword>
<accession>A0A917PR58</accession>
<dbReference type="CDD" id="cd01392">
    <property type="entry name" value="HTH_LacI"/>
    <property type="match status" value="1"/>
</dbReference>
<dbReference type="PANTHER" id="PTHR30146:SF109">
    <property type="entry name" value="HTH-TYPE TRANSCRIPTIONAL REGULATOR GALS"/>
    <property type="match status" value="1"/>
</dbReference>
<feature type="domain" description="HTH lacI-type" evidence="4">
    <location>
        <begin position="2"/>
        <end position="56"/>
    </location>
</feature>